<dbReference type="GO" id="GO:0012505">
    <property type="term" value="C:endomembrane system"/>
    <property type="evidence" value="ECO:0007669"/>
    <property type="project" value="UniProtKB-SubCell"/>
</dbReference>
<accession>A0A9W7BC19</accession>
<feature type="transmembrane region" description="Helical" evidence="7">
    <location>
        <begin position="240"/>
        <end position="262"/>
    </location>
</feature>
<evidence type="ECO:0000256" key="3">
    <source>
        <dbReference type="ARBA" id="ARBA00022692"/>
    </source>
</evidence>
<evidence type="ECO:0000256" key="1">
    <source>
        <dbReference type="ARBA" id="ARBA00004127"/>
    </source>
</evidence>
<comment type="subcellular location">
    <subcellularLocation>
        <location evidence="1">Endomembrane system</location>
        <topology evidence="1">Multi-pass membrane protein</topology>
    </subcellularLocation>
</comment>
<feature type="region of interest" description="Disordered" evidence="6">
    <location>
        <begin position="1"/>
        <end position="24"/>
    </location>
</feature>
<dbReference type="Proteomes" id="UP001165160">
    <property type="component" value="Unassembled WGS sequence"/>
</dbReference>
<reference evidence="9" key="1">
    <citation type="journal article" date="2023" name="Commun. Biol.">
        <title>Genome analysis of Parmales, the sister group of diatoms, reveals the evolutionary specialization of diatoms from phago-mixotrophs to photoautotrophs.</title>
        <authorList>
            <person name="Ban H."/>
            <person name="Sato S."/>
            <person name="Yoshikawa S."/>
            <person name="Yamada K."/>
            <person name="Nakamura Y."/>
            <person name="Ichinomiya M."/>
            <person name="Sato N."/>
            <person name="Blanc-Mathieu R."/>
            <person name="Endo H."/>
            <person name="Kuwata A."/>
            <person name="Ogata H."/>
        </authorList>
    </citation>
    <scope>NUCLEOTIDE SEQUENCE [LARGE SCALE GENOMIC DNA]</scope>
    <source>
        <strain evidence="9">NIES 3699</strain>
    </source>
</reference>
<evidence type="ECO:0000256" key="7">
    <source>
        <dbReference type="SAM" id="Phobius"/>
    </source>
</evidence>
<dbReference type="AlphaFoldDB" id="A0A9W7BC19"/>
<gene>
    <name evidence="8" type="ORF">TrVE_jg3789</name>
</gene>
<feature type="transmembrane region" description="Helical" evidence="7">
    <location>
        <begin position="211"/>
        <end position="228"/>
    </location>
</feature>
<dbReference type="EMBL" id="BRXX01000080">
    <property type="protein sequence ID" value="GMH88226.1"/>
    <property type="molecule type" value="Genomic_DNA"/>
</dbReference>
<keyword evidence="4 7" id="KW-1133">Transmembrane helix</keyword>
<keyword evidence="5 7" id="KW-0472">Membrane</keyword>
<feature type="compositionally biased region" description="Polar residues" evidence="6">
    <location>
        <begin position="1"/>
        <end position="13"/>
    </location>
</feature>
<proteinExistence type="inferred from homology"/>
<evidence type="ECO:0000256" key="5">
    <source>
        <dbReference type="ARBA" id="ARBA00023136"/>
    </source>
</evidence>
<keyword evidence="9" id="KW-1185">Reference proteome</keyword>
<evidence type="ECO:0000313" key="9">
    <source>
        <dbReference type="Proteomes" id="UP001165160"/>
    </source>
</evidence>
<name>A0A9W7BC19_9STRA</name>
<comment type="similarity">
    <text evidence="2">Belongs to the CCC1 family.</text>
</comment>
<evidence type="ECO:0000256" key="6">
    <source>
        <dbReference type="SAM" id="MobiDB-lite"/>
    </source>
</evidence>
<evidence type="ECO:0000256" key="4">
    <source>
        <dbReference type="ARBA" id="ARBA00022989"/>
    </source>
</evidence>
<feature type="transmembrane region" description="Helical" evidence="7">
    <location>
        <begin position="182"/>
        <end position="205"/>
    </location>
</feature>
<dbReference type="Pfam" id="PF01988">
    <property type="entry name" value="VIT1"/>
    <property type="match status" value="1"/>
</dbReference>
<sequence length="266" mass="28833">MANESTRLVTSGDSLYDSDEESTEPYCSRCLPQHDESDESLPNFDPLSIHRATCYGSIDGSITGFGLLSSCLISSSLPLRLLLSICVGCCVGDSVCMAVGQVLSNLEIRRKEGEVREEARGRLRQGEAEERLKSVYVERGVGEEDAERLVQVLKKYPDVFVDAWVGEGRLEEGDGAVWKESYAMFVSFSVFSCLPSLLYSLFLLITPSLPKTITCVTVMLIGFGLGTWKSAFFQGDPVRLGLETMGIIGGCGVVSATLAWIIGGGL</sequence>
<dbReference type="GO" id="GO:0005384">
    <property type="term" value="F:manganese ion transmembrane transporter activity"/>
    <property type="evidence" value="ECO:0007669"/>
    <property type="project" value="InterPro"/>
</dbReference>
<dbReference type="InterPro" id="IPR008217">
    <property type="entry name" value="Ccc1_fam"/>
</dbReference>
<dbReference type="GO" id="GO:0030026">
    <property type="term" value="P:intracellular manganese ion homeostasis"/>
    <property type="evidence" value="ECO:0007669"/>
    <property type="project" value="InterPro"/>
</dbReference>
<evidence type="ECO:0000313" key="8">
    <source>
        <dbReference type="EMBL" id="GMH88226.1"/>
    </source>
</evidence>
<organism evidence="8 9">
    <name type="scientific">Triparma verrucosa</name>
    <dbReference type="NCBI Taxonomy" id="1606542"/>
    <lineage>
        <taxon>Eukaryota</taxon>
        <taxon>Sar</taxon>
        <taxon>Stramenopiles</taxon>
        <taxon>Ochrophyta</taxon>
        <taxon>Bolidophyceae</taxon>
        <taxon>Parmales</taxon>
        <taxon>Triparmaceae</taxon>
        <taxon>Triparma</taxon>
    </lineage>
</organism>
<protein>
    <submittedName>
        <fullName evidence="8">Uncharacterized protein</fullName>
    </submittedName>
</protein>
<comment type="caution">
    <text evidence="8">The sequence shown here is derived from an EMBL/GenBank/DDBJ whole genome shotgun (WGS) entry which is preliminary data.</text>
</comment>
<keyword evidence="3 7" id="KW-0812">Transmembrane</keyword>
<evidence type="ECO:0000256" key="2">
    <source>
        <dbReference type="ARBA" id="ARBA00007049"/>
    </source>
</evidence>